<reference evidence="1" key="1">
    <citation type="submission" date="2020-04" db="EMBL/GenBank/DDBJ databases">
        <authorList>
            <person name="Chiriac C."/>
            <person name="Salcher M."/>
            <person name="Ghai R."/>
            <person name="Kavagutti S V."/>
        </authorList>
    </citation>
    <scope>NUCLEOTIDE SEQUENCE</scope>
</reference>
<organism evidence="1">
    <name type="scientific">uncultured Caudovirales phage</name>
    <dbReference type="NCBI Taxonomy" id="2100421"/>
    <lineage>
        <taxon>Viruses</taxon>
        <taxon>Duplodnaviria</taxon>
        <taxon>Heunggongvirae</taxon>
        <taxon>Uroviricota</taxon>
        <taxon>Caudoviricetes</taxon>
        <taxon>Peduoviridae</taxon>
        <taxon>Maltschvirus</taxon>
        <taxon>Maltschvirus maltsch</taxon>
    </lineage>
</organism>
<protein>
    <submittedName>
        <fullName evidence="1">Uncharacterized protein</fullName>
    </submittedName>
</protein>
<sequence>MRLCEILGSSKKILKEILSAYSNYTLDTDNYNALISLMDYHSSTTDPELKRELVLLSTKLLNYNLAVLSKKNFNDDFGGRL</sequence>
<proteinExistence type="predicted"/>
<accession>A0A6J5LA79</accession>
<dbReference type="EMBL" id="LR796237">
    <property type="protein sequence ID" value="CAB4130193.1"/>
    <property type="molecule type" value="Genomic_DNA"/>
</dbReference>
<evidence type="ECO:0000313" key="1">
    <source>
        <dbReference type="EMBL" id="CAB4130193.1"/>
    </source>
</evidence>
<gene>
    <name evidence="1" type="ORF">UFOVP116_316</name>
</gene>
<name>A0A6J5LA79_9CAUD</name>